<dbReference type="PROSITE" id="PS50113">
    <property type="entry name" value="PAC"/>
    <property type="match status" value="3"/>
</dbReference>
<dbReference type="EMBL" id="JADEWZ010000057">
    <property type="protein sequence ID" value="MBE9118710.1"/>
    <property type="molecule type" value="Genomic_DNA"/>
</dbReference>
<dbReference type="InterPro" id="IPR016132">
    <property type="entry name" value="Phyto_chromo_attachment"/>
</dbReference>
<dbReference type="InterPro" id="IPR013656">
    <property type="entry name" value="PAS_4"/>
</dbReference>
<feature type="domain" description="PAS" evidence="3">
    <location>
        <begin position="190"/>
        <end position="261"/>
    </location>
</feature>
<proteinExistence type="predicted"/>
<dbReference type="SUPFAM" id="SSF55073">
    <property type="entry name" value="Nucleotide cyclase"/>
    <property type="match status" value="1"/>
</dbReference>
<feature type="domain" description="PAS" evidence="3">
    <location>
        <begin position="581"/>
        <end position="651"/>
    </location>
</feature>
<dbReference type="SUPFAM" id="SSF55785">
    <property type="entry name" value="PYP-like sensor domain (PAS domain)"/>
    <property type="match status" value="5"/>
</dbReference>
<dbReference type="InterPro" id="IPR029787">
    <property type="entry name" value="Nucleotide_cyclase"/>
</dbReference>
<name>A0A8J7JFE6_9CYAN</name>
<dbReference type="AlphaFoldDB" id="A0A8J7JFE6"/>
<dbReference type="InterPro" id="IPR035965">
    <property type="entry name" value="PAS-like_dom_sf"/>
</dbReference>
<evidence type="ECO:0000256" key="1">
    <source>
        <dbReference type="SAM" id="MobiDB-lite"/>
    </source>
</evidence>
<evidence type="ECO:0000259" key="3">
    <source>
        <dbReference type="PROSITE" id="PS50112"/>
    </source>
</evidence>
<dbReference type="NCBIfam" id="TIGR00229">
    <property type="entry name" value="sensory_box"/>
    <property type="match status" value="3"/>
</dbReference>
<dbReference type="InterPro" id="IPR001610">
    <property type="entry name" value="PAC"/>
</dbReference>
<feature type="domain" description="Phytochrome chromophore attachment site" evidence="2">
    <location>
        <begin position="725"/>
        <end position="861"/>
    </location>
</feature>
<dbReference type="InterPro" id="IPR029016">
    <property type="entry name" value="GAF-like_dom_sf"/>
</dbReference>
<comment type="caution">
    <text evidence="6">The sequence shown here is derived from an EMBL/GenBank/DDBJ whole genome shotgun (WGS) entry which is preliminary data.</text>
</comment>
<dbReference type="CDD" id="cd00130">
    <property type="entry name" value="PAS"/>
    <property type="match status" value="4"/>
</dbReference>
<organism evidence="6 7">
    <name type="scientific">Lusitaniella coriacea LEGE 07157</name>
    <dbReference type="NCBI Taxonomy" id="945747"/>
    <lineage>
        <taxon>Bacteria</taxon>
        <taxon>Bacillati</taxon>
        <taxon>Cyanobacteriota</taxon>
        <taxon>Cyanophyceae</taxon>
        <taxon>Spirulinales</taxon>
        <taxon>Lusitaniellaceae</taxon>
        <taxon>Lusitaniella</taxon>
    </lineage>
</organism>
<reference evidence="6" key="1">
    <citation type="submission" date="2020-10" db="EMBL/GenBank/DDBJ databases">
        <authorList>
            <person name="Castelo-Branco R."/>
            <person name="Eusebio N."/>
            <person name="Adriana R."/>
            <person name="Vieira A."/>
            <person name="Brugerolle De Fraissinette N."/>
            <person name="Rezende De Castro R."/>
            <person name="Schneider M.P."/>
            <person name="Vasconcelos V."/>
            <person name="Leao P.N."/>
        </authorList>
    </citation>
    <scope>NUCLEOTIDE SEQUENCE</scope>
    <source>
        <strain evidence="6">LEGE 07157</strain>
    </source>
</reference>
<dbReference type="RefSeq" id="WP_194031802.1">
    <property type="nucleotide sequence ID" value="NZ_JADEWZ010000057.1"/>
</dbReference>
<sequence length="1051" mass="121018">MNFDDKSPPANSPSSLESQSHKQNENLELQSKTLVQNLPLILDKLSDIILIVNEVGEFTFASPNIESHWGYSPAEFRASSDIYFLIKDDRFAIEQLFNTEEWQSFESEIEDKENQKHSLLICTKRISIEDKKVIFICQDVSDRKKLERLMKQNCESVTLEERQKSKKTSEEKEKEGSWMCQLEALSLCQCQRLLTSIFEYNPSAIFLKDAKELKFIDLSRSGEAFLGCPQEELIGKTDREVFSEDIAESFLTQDRKVLEQHQCVEVTQKFQETEGVEGRTLLTKKVPIFDEAGIPQYIMGFVEDITEFKKLEQTLEESKATNRAILNTIPDMMLRFKKDRTSIDCKVANTFEPPLPQGELLGKKPEEMFPPDVAQQIENQIDRALKTQQVQRCEYSLRGLRSADPGRDRAQRADYEARIGICGKDEVLMFVRDISERKATETALRESENRFRAIFEQAAVGIVLCTLDGKLFRVNQTFCEFIDYSPEELRGRFYTNILHQDDRKNALAYAQFFLESKMTTFSMENRYIRQDGSVIWGNMTVSLIRSPSGEPQHLLGIVQDISDRVLAEAALRDTYMSLQEREEQYRTLTNYAPVGIFQANEKKEVTFVNPFWCEITNLSPEEAYGQKWMEAIHPEDRERAIAQWEKIPEERQENFEFRFQQSDGKVAWVATNSSSLWDKEGGYQGEIGTLIEITDRKQAEANLWLHSEQEHLINAIAQRIGHSLNLNKIINTTVQEVRQFLNCDRVIVYRFDPDLSGVVIAESKHQPWKTSLGDTIHDPCFTPDMARAYQNGRIQVMPDLDSVKLEPCYRNLLAQFQVKANLVVPILQGEKLWGLLIAHHCATPRQWQESEIKFLKQIATQVGIATQQSQLYEQLKRANHELHRMATIDGLTKIANRRCFDAYLKAEWRRTLRDRAFLSLILCDIDYFKNYNDTYRHQAGDRCLQQVATAIRDAIRRAPDFVARYGGEEFVAILPHTDREGALVVAETIRQAVKDLNIPHRASEISDRVTLSVGVATLIPSEQSSPQTLIDNADRALYLAKDQGRDRVVCF</sequence>
<gene>
    <name evidence="6" type="ORF">IQ249_22735</name>
</gene>
<dbReference type="PROSITE" id="PS50887">
    <property type="entry name" value="GGDEF"/>
    <property type="match status" value="1"/>
</dbReference>
<dbReference type="SUPFAM" id="SSF55781">
    <property type="entry name" value="GAF domain-like"/>
    <property type="match status" value="1"/>
</dbReference>
<dbReference type="SMART" id="SM00086">
    <property type="entry name" value="PAC"/>
    <property type="match status" value="3"/>
</dbReference>
<feature type="domain" description="PAS" evidence="3">
    <location>
        <begin position="447"/>
        <end position="517"/>
    </location>
</feature>
<dbReference type="InterPro" id="IPR000014">
    <property type="entry name" value="PAS"/>
</dbReference>
<dbReference type="InterPro" id="IPR003018">
    <property type="entry name" value="GAF"/>
</dbReference>
<dbReference type="Pfam" id="PF08447">
    <property type="entry name" value="PAS_3"/>
    <property type="match status" value="2"/>
</dbReference>
<feature type="region of interest" description="Disordered" evidence="1">
    <location>
        <begin position="1"/>
        <end position="23"/>
    </location>
</feature>
<dbReference type="SMART" id="SM00091">
    <property type="entry name" value="PAS"/>
    <property type="match status" value="5"/>
</dbReference>
<accession>A0A8J7JFE6</accession>
<dbReference type="Pfam" id="PF08448">
    <property type="entry name" value="PAS_4"/>
    <property type="match status" value="2"/>
</dbReference>
<feature type="domain" description="PAS" evidence="3">
    <location>
        <begin position="34"/>
        <end position="89"/>
    </location>
</feature>
<dbReference type="PANTHER" id="PTHR44757:SF2">
    <property type="entry name" value="BIOFILM ARCHITECTURE MAINTENANCE PROTEIN MBAA"/>
    <property type="match status" value="1"/>
</dbReference>
<dbReference type="Pfam" id="PF01590">
    <property type="entry name" value="GAF"/>
    <property type="match status" value="1"/>
</dbReference>
<dbReference type="Pfam" id="PF13426">
    <property type="entry name" value="PAS_9"/>
    <property type="match status" value="1"/>
</dbReference>
<dbReference type="InterPro" id="IPR013655">
    <property type="entry name" value="PAS_fold_3"/>
</dbReference>
<feature type="domain" description="PAC" evidence="4">
    <location>
        <begin position="653"/>
        <end position="705"/>
    </location>
</feature>
<dbReference type="CDD" id="cd01949">
    <property type="entry name" value="GGDEF"/>
    <property type="match status" value="1"/>
</dbReference>
<dbReference type="SMART" id="SM00065">
    <property type="entry name" value="GAF"/>
    <property type="match status" value="1"/>
</dbReference>
<dbReference type="InterPro" id="IPR043128">
    <property type="entry name" value="Rev_trsase/Diguanyl_cyclase"/>
</dbReference>
<dbReference type="PROSITE" id="PS50112">
    <property type="entry name" value="PAS"/>
    <property type="match status" value="4"/>
</dbReference>
<dbReference type="PANTHER" id="PTHR44757">
    <property type="entry name" value="DIGUANYLATE CYCLASE DGCP"/>
    <property type="match status" value="1"/>
</dbReference>
<feature type="domain" description="PAC" evidence="4">
    <location>
        <begin position="264"/>
        <end position="317"/>
    </location>
</feature>
<evidence type="ECO:0000259" key="4">
    <source>
        <dbReference type="PROSITE" id="PS50113"/>
    </source>
</evidence>
<feature type="domain" description="PAC" evidence="4">
    <location>
        <begin position="521"/>
        <end position="573"/>
    </location>
</feature>
<dbReference type="Gene3D" id="3.30.70.270">
    <property type="match status" value="1"/>
</dbReference>
<keyword evidence="7" id="KW-1185">Reference proteome</keyword>
<dbReference type="InterPro" id="IPR052155">
    <property type="entry name" value="Biofilm_reg_signaling"/>
</dbReference>
<dbReference type="NCBIfam" id="TIGR00254">
    <property type="entry name" value="GGDEF"/>
    <property type="match status" value="1"/>
</dbReference>
<protein>
    <submittedName>
        <fullName evidence="6">PAS domain S-box protein</fullName>
    </submittedName>
</protein>
<dbReference type="InterPro" id="IPR000700">
    <property type="entry name" value="PAS-assoc_C"/>
</dbReference>
<evidence type="ECO:0000313" key="7">
    <source>
        <dbReference type="Proteomes" id="UP000654482"/>
    </source>
</evidence>
<dbReference type="FunFam" id="3.30.70.270:FF:000001">
    <property type="entry name" value="Diguanylate cyclase domain protein"/>
    <property type="match status" value="1"/>
</dbReference>
<dbReference type="InterPro" id="IPR000160">
    <property type="entry name" value="GGDEF_dom"/>
</dbReference>
<dbReference type="Gene3D" id="3.30.450.20">
    <property type="entry name" value="PAS domain"/>
    <property type="match status" value="5"/>
</dbReference>
<evidence type="ECO:0000259" key="5">
    <source>
        <dbReference type="PROSITE" id="PS50887"/>
    </source>
</evidence>
<evidence type="ECO:0000313" key="6">
    <source>
        <dbReference type="EMBL" id="MBE9118710.1"/>
    </source>
</evidence>
<dbReference type="Proteomes" id="UP000654482">
    <property type="component" value="Unassembled WGS sequence"/>
</dbReference>
<feature type="domain" description="GGDEF" evidence="5">
    <location>
        <begin position="916"/>
        <end position="1051"/>
    </location>
</feature>
<dbReference type="PROSITE" id="PS50046">
    <property type="entry name" value="PHYTOCHROME_2"/>
    <property type="match status" value="1"/>
</dbReference>
<dbReference type="Pfam" id="PF00990">
    <property type="entry name" value="GGDEF"/>
    <property type="match status" value="1"/>
</dbReference>
<dbReference type="SMART" id="SM00267">
    <property type="entry name" value="GGDEF"/>
    <property type="match status" value="1"/>
</dbReference>
<evidence type="ECO:0000259" key="2">
    <source>
        <dbReference type="PROSITE" id="PS50046"/>
    </source>
</evidence>
<dbReference type="Gene3D" id="3.30.450.40">
    <property type="match status" value="1"/>
</dbReference>